<dbReference type="InterPro" id="IPR050553">
    <property type="entry name" value="Thioredoxin_ResA/DsbE_sf"/>
</dbReference>
<sequence length="138" mass="16101">MPNVTIKSVNNKRYNVKTDFSEEDKIYVFAFWATWCAPCINELDAIKEHYSEWSKELNMEVVAVSIDDSRTQRRVKPLLNGKNWPYTILIDNNQDLKRALSIVNVPYTVVVKNKKVVYVHNGYSQGAENELYNKLKEL</sequence>
<dbReference type="PROSITE" id="PS51352">
    <property type="entry name" value="THIOREDOXIN_2"/>
    <property type="match status" value="1"/>
</dbReference>
<evidence type="ECO:0000259" key="1">
    <source>
        <dbReference type="PROSITE" id="PS51352"/>
    </source>
</evidence>
<protein>
    <recommendedName>
        <fullName evidence="1">Thioredoxin domain-containing protein</fullName>
    </recommendedName>
</protein>
<dbReference type="CDD" id="cd02966">
    <property type="entry name" value="TlpA_like_family"/>
    <property type="match status" value="1"/>
</dbReference>
<accession>A0ABQ1JJV1</accession>
<dbReference type="Gene3D" id="3.40.30.10">
    <property type="entry name" value="Glutaredoxin"/>
    <property type="match status" value="1"/>
</dbReference>
<comment type="caution">
    <text evidence="2">The sequence shown here is derived from an EMBL/GenBank/DDBJ whole genome shotgun (WGS) entry which is preliminary data.</text>
</comment>
<dbReference type="SUPFAM" id="SSF52833">
    <property type="entry name" value="Thioredoxin-like"/>
    <property type="match status" value="1"/>
</dbReference>
<evidence type="ECO:0000313" key="2">
    <source>
        <dbReference type="EMBL" id="GGB68996.1"/>
    </source>
</evidence>
<feature type="domain" description="Thioredoxin" evidence="1">
    <location>
        <begin position="1"/>
        <end position="138"/>
    </location>
</feature>
<keyword evidence="3" id="KW-1185">Reference proteome</keyword>
<dbReference type="InterPro" id="IPR036249">
    <property type="entry name" value="Thioredoxin-like_sf"/>
</dbReference>
<organism evidence="2 3">
    <name type="scientific">Flavobacterium suaedae</name>
    <dbReference type="NCBI Taxonomy" id="1767027"/>
    <lineage>
        <taxon>Bacteria</taxon>
        <taxon>Pseudomonadati</taxon>
        <taxon>Bacteroidota</taxon>
        <taxon>Flavobacteriia</taxon>
        <taxon>Flavobacteriales</taxon>
        <taxon>Flavobacteriaceae</taxon>
        <taxon>Flavobacterium</taxon>
    </lineage>
</organism>
<dbReference type="EMBL" id="BMJE01000002">
    <property type="protein sequence ID" value="GGB68996.1"/>
    <property type="molecule type" value="Genomic_DNA"/>
</dbReference>
<gene>
    <name evidence="2" type="ORF">GCM10007424_06200</name>
</gene>
<dbReference type="PANTHER" id="PTHR42852">
    <property type="entry name" value="THIOL:DISULFIDE INTERCHANGE PROTEIN DSBE"/>
    <property type="match status" value="1"/>
</dbReference>
<proteinExistence type="predicted"/>
<dbReference type="InterPro" id="IPR013766">
    <property type="entry name" value="Thioredoxin_domain"/>
</dbReference>
<dbReference type="PANTHER" id="PTHR42852:SF17">
    <property type="entry name" value="THIOREDOXIN-LIKE PROTEIN HI_1115"/>
    <property type="match status" value="1"/>
</dbReference>
<dbReference type="Pfam" id="PF00578">
    <property type="entry name" value="AhpC-TSA"/>
    <property type="match status" value="1"/>
</dbReference>
<evidence type="ECO:0000313" key="3">
    <source>
        <dbReference type="Proteomes" id="UP000615760"/>
    </source>
</evidence>
<dbReference type="Proteomes" id="UP000615760">
    <property type="component" value="Unassembled WGS sequence"/>
</dbReference>
<reference evidence="3" key="1">
    <citation type="journal article" date="2019" name="Int. J. Syst. Evol. Microbiol.">
        <title>The Global Catalogue of Microorganisms (GCM) 10K type strain sequencing project: providing services to taxonomists for standard genome sequencing and annotation.</title>
        <authorList>
            <consortium name="The Broad Institute Genomics Platform"/>
            <consortium name="The Broad Institute Genome Sequencing Center for Infectious Disease"/>
            <person name="Wu L."/>
            <person name="Ma J."/>
        </authorList>
    </citation>
    <scope>NUCLEOTIDE SEQUENCE [LARGE SCALE GENOMIC DNA]</scope>
    <source>
        <strain evidence="3">CGMCC 1.15461</strain>
    </source>
</reference>
<dbReference type="InterPro" id="IPR000866">
    <property type="entry name" value="AhpC/TSA"/>
</dbReference>
<name>A0ABQ1JJV1_9FLAO</name>